<dbReference type="InterPro" id="IPR001079">
    <property type="entry name" value="Galectin_CRD"/>
</dbReference>
<proteinExistence type="predicted"/>
<dbReference type="PANTHER" id="PTHR11346">
    <property type="entry name" value="GALECTIN"/>
    <property type="match status" value="1"/>
</dbReference>
<evidence type="ECO:0000313" key="5">
    <source>
        <dbReference type="Proteomes" id="UP000267096"/>
    </source>
</evidence>
<dbReference type="SMART" id="SM00908">
    <property type="entry name" value="Gal-bind_lectin"/>
    <property type="match status" value="1"/>
</dbReference>
<gene>
    <name evidence="4" type="ORF">ASIM_LOCUS492</name>
</gene>
<dbReference type="CDD" id="cd00070">
    <property type="entry name" value="GLECT"/>
    <property type="match status" value="1"/>
</dbReference>
<evidence type="ECO:0000313" key="6">
    <source>
        <dbReference type="WBParaSite" id="ASIM_0000059001-mRNA-1"/>
    </source>
</evidence>
<reference evidence="6" key="1">
    <citation type="submission" date="2017-02" db="UniProtKB">
        <authorList>
            <consortium name="WormBaseParasite"/>
        </authorList>
    </citation>
    <scope>IDENTIFICATION</scope>
</reference>
<keyword evidence="5" id="KW-1185">Reference proteome</keyword>
<dbReference type="Gene3D" id="2.60.120.200">
    <property type="match status" value="2"/>
</dbReference>
<evidence type="ECO:0000256" key="2">
    <source>
        <dbReference type="RuleBase" id="RU102079"/>
    </source>
</evidence>
<dbReference type="AlphaFoldDB" id="A0A0M3IZA9"/>
<feature type="domain" description="Galectin" evidence="3">
    <location>
        <begin position="41"/>
        <end position="173"/>
    </location>
</feature>
<name>A0A0M3IZA9_ANISI</name>
<accession>A0A0M3IZA9</accession>
<evidence type="ECO:0000259" key="3">
    <source>
        <dbReference type="PROSITE" id="PS51304"/>
    </source>
</evidence>
<dbReference type="PROSITE" id="PS51304">
    <property type="entry name" value="GALECTIN"/>
    <property type="match status" value="1"/>
</dbReference>
<evidence type="ECO:0000256" key="1">
    <source>
        <dbReference type="ARBA" id="ARBA00022734"/>
    </source>
</evidence>
<dbReference type="InterPro" id="IPR044156">
    <property type="entry name" value="Galectin-like"/>
</dbReference>
<dbReference type="GO" id="GO:0030246">
    <property type="term" value="F:carbohydrate binding"/>
    <property type="evidence" value="ECO:0007669"/>
    <property type="project" value="UniProtKB-UniRule"/>
</dbReference>
<dbReference type="WBParaSite" id="ASIM_0000059001-mRNA-1">
    <property type="protein sequence ID" value="ASIM_0000059001-mRNA-1"/>
    <property type="gene ID" value="ASIM_0000059001"/>
</dbReference>
<dbReference type="SMART" id="SM00276">
    <property type="entry name" value="GLECT"/>
    <property type="match status" value="1"/>
</dbReference>
<sequence length="277" mass="31001">MCGKMIVQIITSLCIAAIANAAYISFINMPAYRMEKRGGALTSKVSHPLKPGQMLLVYGRMNHDTTRMGVNLMRGAELLEEPGAEAVFHLDVRFSEARIIMNTLTQSWGREERVRNPFKKGMDFHLIIRANGDIFEIWANHRRIYKFRMRLPLSSVEYVTVTGDATVKGVSWSGPEPIALPLITEVGGGHFLSGGRFTVYGKPNGGNFEIVLNAKVGGTWGAWGPEELGEGFPFKKDVIFDLTFLNAPESIQVYSFLFLYLSKTNSKMNDNRSIRML</sequence>
<dbReference type="OrthoDB" id="6251307at2759"/>
<reference evidence="4 5" key="2">
    <citation type="submission" date="2018-11" db="EMBL/GenBank/DDBJ databases">
        <authorList>
            <consortium name="Pathogen Informatics"/>
        </authorList>
    </citation>
    <scope>NUCLEOTIDE SEQUENCE [LARGE SCALE GENOMIC DNA]</scope>
</reference>
<dbReference type="SUPFAM" id="SSF49899">
    <property type="entry name" value="Concanavalin A-like lectins/glucanases"/>
    <property type="match status" value="2"/>
</dbReference>
<dbReference type="EMBL" id="UYRR01000325">
    <property type="protein sequence ID" value="VDK17767.1"/>
    <property type="molecule type" value="Genomic_DNA"/>
</dbReference>
<dbReference type="Proteomes" id="UP000267096">
    <property type="component" value="Unassembled WGS sequence"/>
</dbReference>
<dbReference type="PANTHER" id="PTHR11346:SF147">
    <property type="entry name" value="GALECTIN"/>
    <property type="match status" value="1"/>
</dbReference>
<dbReference type="Pfam" id="PF00337">
    <property type="entry name" value="Gal-bind_lectin"/>
    <property type="match status" value="2"/>
</dbReference>
<organism evidence="6">
    <name type="scientific">Anisakis simplex</name>
    <name type="common">Herring worm</name>
    <dbReference type="NCBI Taxonomy" id="6269"/>
    <lineage>
        <taxon>Eukaryota</taxon>
        <taxon>Metazoa</taxon>
        <taxon>Ecdysozoa</taxon>
        <taxon>Nematoda</taxon>
        <taxon>Chromadorea</taxon>
        <taxon>Rhabditida</taxon>
        <taxon>Spirurina</taxon>
        <taxon>Ascaridomorpha</taxon>
        <taxon>Ascaridoidea</taxon>
        <taxon>Anisakidae</taxon>
        <taxon>Anisakis</taxon>
        <taxon>Anisakis simplex complex</taxon>
    </lineage>
</organism>
<dbReference type="InterPro" id="IPR013320">
    <property type="entry name" value="ConA-like_dom_sf"/>
</dbReference>
<evidence type="ECO:0000313" key="4">
    <source>
        <dbReference type="EMBL" id="VDK17767.1"/>
    </source>
</evidence>
<protein>
    <recommendedName>
        <fullName evidence="2">Galectin</fullName>
    </recommendedName>
</protein>
<keyword evidence="1 2" id="KW-0430">Lectin</keyword>